<dbReference type="RefSeq" id="WP_274079570.1">
    <property type="nucleotide sequence ID" value="NZ_JANIAN010000037.1"/>
</dbReference>
<sequence length="102" mass="10992">MITIPLAAGVDNAHQRFSVQLGDSLIAFEIDFISYLDAPAWSMNLARGGVRLVSGAMLEPGGDIIQSYRAGIGQMVFTGKDVTLDNLGIDNFLVWIPPVVEI</sequence>
<feature type="domain" description="Cyanophage baseplate Pam3 plug gp18" evidence="1">
    <location>
        <begin position="1"/>
        <end position="97"/>
    </location>
</feature>
<organism evidence="2 3">
    <name type="scientific">Pseudomonas asiatica</name>
    <dbReference type="NCBI Taxonomy" id="2219225"/>
    <lineage>
        <taxon>Bacteria</taxon>
        <taxon>Pseudomonadati</taxon>
        <taxon>Pseudomonadota</taxon>
        <taxon>Gammaproteobacteria</taxon>
        <taxon>Pseudomonadales</taxon>
        <taxon>Pseudomonadaceae</taxon>
        <taxon>Pseudomonas</taxon>
    </lineage>
</organism>
<accession>A0A9X4D680</accession>
<dbReference type="InterPro" id="IPR054252">
    <property type="entry name" value="Pam3_gp18"/>
</dbReference>
<dbReference type="Proteomes" id="UP001150678">
    <property type="component" value="Unassembled WGS sequence"/>
</dbReference>
<name>A0A9X4D680_9PSED</name>
<proteinExistence type="predicted"/>
<protein>
    <recommendedName>
        <fullName evidence="1">Cyanophage baseplate Pam3 plug gp18 domain-containing protein</fullName>
    </recommendedName>
</protein>
<gene>
    <name evidence="2" type="ORF">NP533_22495</name>
</gene>
<comment type="caution">
    <text evidence="2">The sequence shown here is derived from an EMBL/GenBank/DDBJ whole genome shotgun (WGS) entry which is preliminary data.</text>
</comment>
<evidence type="ECO:0000313" key="3">
    <source>
        <dbReference type="Proteomes" id="UP001150678"/>
    </source>
</evidence>
<dbReference type="Pfam" id="PF22479">
    <property type="entry name" value="Pam3_gp18"/>
    <property type="match status" value="1"/>
</dbReference>
<dbReference type="AlphaFoldDB" id="A0A9X4D680"/>
<evidence type="ECO:0000259" key="1">
    <source>
        <dbReference type="Pfam" id="PF22479"/>
    </source>
</evidence>
<reference evidence="2" key="1">
    <citation type="submission" date="2022-07" db="EMBL/GenBank/DDBJ databases">
        <title>Multi-strain Analysis of Pseudomonas putida Reveals Metabolic and Genetic Diversity.</title>
        <authorList>
            <person name="Monk J.M."/>
        </authorList>
    </citation>
    <scope>NUCLEOTIDE SEQUENCE</scope>
    <source>
        <strain evidence="2">17514</strain>
    </source>
</reference>
<evidence type="ECO:0000313" key="2">
    <source>
        <dbReference type="EMBL" id="MDD2108957.1"/>
    </source>
</evidence>
<dbReference type="EMBL" id="JANIAN010000037">
    <property type="protein sequence ID" value="MDD2108957.1"/>
    <property type="molecule type" value="Genomic_DNA"/>
</dbReference>